<comment type="caution">
    <text evidence="2">The sequence shown here is derived from an EMBL/GenBank/DDBJ whole genome shotgun (WGS) entry which is preliminary data.</text>
</comment>
<evidence type="ECO:0000313" key="3">
    <source>
        <dbReference type="Proteomes" id="UP000807716"/>
    </source>
</evidence>
<sequence>MLALTLAVVSAQSSDALPCFQEKCSGLISVIGECGITVNNNGTIAWPSTGNEAEAEKCICTQKIIDAYDPCYQCGAEHQRIGADHSTRNLVDSCNLNVKTNLKMPGEPSSASTAKTHSVVFFAVLAVAVSAITMA</sequence>
<feature type="signal peptide" evidence="1">
    <location>
        <begin position="1"/>
        <end position="16"/>
    </location>
</feature>
<reference evidence="2" key="1">
    <citation type="journal article" date="2020" name="Fungal Divers.">
        <title>Resolving the Mortierellaceae phylogeny through synthesis of multi-gene phylogenetics and phylogenomics.</title>
        <authorList>
            <person name="Vandepol N."/>
            <person name="Liber J."/>
            <person name="Desiro A."/>
            <person name="Na H."/>
            <person name="Kennedy M."/>
            <person name="Barry K."/>
            <person name="Grigoriev I.V."/>
            <person name="Miller A.N."/>
            <person name="O'Donnell K."/>
            <person name="Stajich J.E."/>
            <person name="Bonito G."/>
        </authorList>
    </citation>
    <scope>NUCLEOTIDE SEQUENCE</scope>
    <source>
        <strain evidence="2">BC1065</strain>
    </source>
</reference>
<proteinExistence type="predicted"/>
<keyword evidence="1" id="KW-0732">Signal</keyword>
<name>A0A9P6UCK4_9FUNG</name>
<evidence type="ECO:0000313" key="2">
    <source>
        <dbReference type="EMBL" id="KAG0269629.1"/>
    </source>
</evidence>
<organism evidence="2 3">
    <name type="scientific">Actinomortierella ambigua</name>
    <dbReference type="NCBI Taxonomy" id="1343610"/>
    <lineage>
        <taxon>Eukaryota</taxon>
        <taxon>Fungi</taxon>
        <taxon>Fungi incertae sedis</taxon>
        <taxon>Mucoromycota</taxon>
        <taxon>Mortierellomycotina</taxon>
        <taxon>Mortierellomycetes</taxon>
        <taxon>Mortierellales</taxon>
        <taxon>Mortierellaceae</taxon>
        <taxon>Actinomortierella</taxon>
    </lineage>
</organism>
<protein>
    <submittedName>
        <fullName evidence="2">Uncharacterized protein</fullName>
    </submittedName>
</protein>
<dbReference type="Proteomes" id="UP000807716">
    <property type="component" value="Unassembled WGS sequence"/>
</dbReference>
<dbReference type="AlphaFoldDB" id="A0A9P6UCK4"/>
<dbReference type="OrthoDB" id="2404630at2759"/>
<keyword evidence="3" id="KW-1185">Reference proteome</keyword>
<evidence type="ECO:0000256" key="1">
    <source>
        <dbReference type="SAM" id="SignalP"/>
    </source>
</evidence>
<dbReference type="EMBL" id="JAAAJB010000021">
    <property type="protein sequence ID" value="KAG0269629.1"/>
    <property type="molecule type" value="Genomic_DNA"/>
</dbReference>
<accession>A0A9P6UCK4</accession>
<gene>
    <name evidence="2" type="ORF">DFQ27_002850</name>
</gene>
<feature type="chain" id="PRO_5040325919" evidence="1">
    <location>
        <begin position="17"/>
        <end position="135"/>
    </location>
</feature>